<proteinExistence type="evidence at transcript level"/>
<dbReference type="GO" id="GO:0016567">
    <property type="term" value="P:protein ubiquitination"/>
    <property type="evidence" value="ECO:0007669"/>
    <property type="project" value="TreeGrafter"/>
</dbReference>
<protein>
    <submittedName>
        <fullName evidence="6">TSSC1</fullName>
    </submittedName>
</protein>
<dbReference type="OrthoDB" id="196957at2759"/>
<name>C1BV53_LEPSM</name>
<dbReference type="InterPro" id="IPR015943">
    <property type="entry name" value="WD40/YVTN_repeat-like_dom_sf"/>
</dbReference>
<dbReference type="PROSITE" id="PS00678">
    <property type="entry name" value="WD_REPEATS_1"/>
    <property type="match status" value="1"/>
</dbReference>
<evidence type="ECO:0000259" key="5">
    <source>
        <dbReference type="Pfam" id="PF23609"/>
    </source>
</evidence>
<keyword evidence="3" id="KW-0677">Repeat</keyword>
<gene>
    <name evidence="6" type="primary">TSSC1</name>
</gene>
<dbReference type="Pfam" id="PF23609">
    <property type="entry name" value="Beta-prop_EIPR1"/>
    <property type="match status" value="1"/>
</dbReference>
<evidence type="ECO:0000256" key="2">
    <source>
        <dbReference type="ARBA" id="ARBA00022574"/>
    </source>
</evidence>
<dbReference type="AlphaFoldDB" id="C1BV53"/>
<reference evidence="6" key="1">
    <citation type="submission" date="2009-06" db="EMBL/GenBank/DDBJ databases">
        <title>Lepeophtheirus salmonis ESTs and full-length cDNAs.</title>
        <authorList>
            <person name="Yasuike M."/>
            <person name="von Schalburg K."/>
            <person name="Cooper G."/>
            <person name="Leong J."/>
            <person name="Jones S.R.M."/>
            <person name="Koop B.F."/>
        </authorList>
    </citation>
    <scope>NUCLEOTIDE SEQUENCE</scope>
    <source>
        <strain evidence="6">Pacific form</strain>
        <tissue evidence="6">Whole</tissue>
    </source>
</reference>
<accession>C1BV53</accession>
<evidence type="ECO:0000256" key="1">
    <source>
        <dbReference type="ARBA" id="ARBA00005672"/>
    </source>
</evidence>
<dbReference type="Gene3D" id="2.130.10.10">
    <property type="entry name" value="YVTN repeat-like/Quinoprotein amine dehydrogenase"/>
    <property type="match status" value="1"/>
</dbReference>
<dbReference type="PANTHER" id="PTHR14205:SF15">
    <property type="entry name" value="EARP AND GARP COMPLEX-INTERACTING PROTEIN 1"/>
    <property type="match status" value="1"/>
</dbReference>
<evidence type="ECO:0000256" key="4">
    <source>
        <dbReference type="PROSITE-ProRule" id="PRU00221"/>
    </source>
</evidence>
<dbReference type="InterPro" id="IPR040323">
    <property type="entry name" value="EIPR1"/>
</dbReference>
<sequence>MSEELDMGGGGCIYGLEYQCRALTSFNIGEDEERAAFLVGTQSIKSENQIHWLEYDEDIRNVRKKRVWIHSEGEIWQLAGTCNNLFLSVYAEATSERRKSAKVWKVLGDCEEYSLEDVCTLEPHNRDHEDSANALRNDIIHASWHPFESHQVISISPSVLTIHDINENKSSPGPSPKKLMSFGTWNPHQNASQFATVHEYEVRGWDLRSNECGWKLENPGGHVVRSMDFNPNKQYHLATAGDDGKARVWDIRNTDTPLASHSFGHSHWIWSIQFNQYHDQLILTGGSDALVAVSALSSLFSEPYLTTTHSGSDDDQLEEDESSLNSSIIEDGIIKAYTDHEDSVYRAEWSHVDPWTFASLSYDGRLVINQVPRGVKLKILNLV</sequence>
<dbReference type="PROSITE" id="PS50082">
    <property type="entry name" value="WD_REPEATS_2"/>
    <property type="match status" value="1"/>
</dbReference>
<dbReference type="InterPro" id="IPR036322">
    <property type="entry name" value="WD40_repeat_dom_sf"/>
</dbReference>
<evidence type="ECO:0000313" key="6">
    <source>
        <dbReference type="EMBL" id="ACO12906.1"/>
    </source>
</evidence>
<dbReference type="EMBL" id="BT078482">
    <property type="protein sequence ID" value="ACO12906.1"/>
    <property type="molecule type" value="mRNA"/>
</dbReference>
<dbReference type="InterPro" id="IPR019775">
    <property type="entry name" value="WD40_repeat_CS"/>
</dbReference>
<organism evidence="6">
    <name type="scientific">Lepeophtheirus salmonis</name>
    <name type="common">Salmon louse</name>
    <name type="synonym">Caligus salmonis</name>
    <dbReference type="NCBI Taxonomy" id="72036"/>
    <lineage>
        <taxon>Eukaryota</taxon>
        <taxon>Metazoa</taxon>
        <taxon>Ecdysozoa</taxon>
        <taxon>Arthropoda</taxon>
        <taxon>Crustacea</taxon>
        <taxon>Multicrustacea</taxon>
        <taxon>Hexanauplia</taxon>
        <taxon>Copepoda</taxon>
        <taxon>Siphonostomatoida</taxon>
        <taxon>Caligidae</taxon>
        <taxon>Lepeophtheirus</taxon>
    </lineage>
</organism>
<dbReference type="SUPFAM" id="SSF50978">
    <property type="entry name" value="WD40 repeat-like"/>
    <property type="match status" value="1"/>
</dbReference>
<dbReference type="InterPro" id="IPR001680">
    <property type="entry name" value="WD40_rpt"/>
</dbReference>
<keyword evidence="2 4" id="KW-0853">WD repeat</keyword>
<comment type="similarity">
    <text evidence="1">Belongs to the WD repeat EIPR1 family.</text>
</comment>
<dbReference type="InterPro" id="IPR059104">
    <property type="entry name" value="Beta-prop_EIPR1-like"/>
</dbReference>
<evidence type="ECO:0000256" key="3">
    <source>
        <dbReference type="ARBA" id="ARBA00022737"/>
    </source>
</evidence>
<feature type="domain" description="EIPR1-like beta-propeller" evidence="5">
    <location>
        <begin position="11"/>
        <end position="291"/>
    </location>
</feature>
<feature type="repeat" description="WD" evidence="4">
    <location>
        <begin position="224"/>
        <end position="259"/>
    </location>
</feature>
<dbReference type="PANTHER" id="PTHR14205">
    <property type="entry name" value="WD-REPEAT PROTEIN"/>
    <property type="match status" value="1"/>
</dbReference>
<dbReference type="SMART" id="SM00320">
    <property type="entry name" value="WD40"/>
    <property type="match status" value="3"/>
</dbReference>